<accession>A0A1Y1WWK0</accession>
<evidence type="ECO:0008006" key="5">
    <source>
        <dbReference type="Google" id="ProtNLM"/>
    </source>
</evidence>
<gene>
    <name evidence="3" type="ORF">BCR32DRAFT_282807</name>
</gene>
<evidence type="ECO:0000256" key="2">
    <source>
        <dbReference type="SAM" id="SignalP"/>
    </source>
</evidence>
<evidence type="ECO:0000313" key="3">
    <source>
        <dbReference type="EMBL" id="ORX77883.1"/>
    </source>
</evidence>
<organism evidence="3 4">
    <name type="scientific">Anaeromyces robustus</name>
    <dbReference type="NCBI Taxonomy" id="1754192"/>
    <lineage>
        <taxon>Eukaryota</taxon>
        <taxon>Fungi</taxon>
        <taxon>Fungi incertae sedis</taxon>
        <taxon>Chytridiomycota</taxon>
        <taxon>Chytridiomycota incertae sedis</taxon>
        <taxon>Neocallimastigomycetes</taxon>
        <taxon>Neocallimastigales</taxon>
        <taxon>Neocallimastigaceae</taxon>
        <taxon>Anaeromyces</taxon>
    </lineage>
</organism>
<keyword evidence="1" id="KW-0812">Transmembrane</keyword>
<keyword evidence="1" id="KW-0472">Membrane</keyword>
<feature type="transmembrane region" description="Helical" evidence="1">
    <location>
        <begin position="133"/>
        <end position="151"/>
    </location>
</feature>
<keyword evidence="4" id="KW-1185">Reference proteome</keyword>
<dbReference type="Proteomes" id="UP000193944">
    <property type="component" value="Unassembled WGS sequence"/>
</dbReference>
<evidence type="ECO:0000256" key="1">
    <source>
        <dbReference type="SAM" id="Phobius"/>
    </source>
</evidence>
<name>A0A1Y1WWK0_9FUNG</name>
<feature type="signal peptide" evidence="2">
    <location>
        <begin position="1"/>
        <end position="24"/>
    </location>
</feature>
<comment type="caution">
    <text evidence="3">The sequence shown here is derived from an EMBL/GenBank/DDBJ whole genome shotgun (WGS) entry which is preliminary data.</text>
</comment>
<evidence type="ECO:0000313" key="4">
    <source>
        <dbReference type="Proteomes" id="UP000193944"/>
    </source>
</evidence>
<reference evidence="3 4" key="1">
    <citation type="submission" date="2016-08" db="EMBL/GenBank/DDBJ databases">
        <title>A Parts List for Fungal Cellulosomes Revealed by Comparative Genomics.</title>
        <authorList>
            <consortium name="DOE Joint Genome Institute"/>
            <person name="Haitjema C.H."/>
            <person name="Gilmore S.P."/>
            <person name="Henske J.K."/>
            <person name="Solomon K.V."/>
            <person name="De Groot R."/>
            <person name="Kuo A."/>
            <person name="Mondo S.J."/>
            <person name="Salamov A.A."/>
            <person name="Labutti K."/>
            <person name="Zhao Z."/>
            <person name="Chiniquy J."/>
            <person name="Barry K."/>
            <person name="Brewer H.M."/>
            <person name="Purvine S.O."/>
            <person name="Wright A.T."/>
            <person name="Boxma B."/>
            <person name="Van Alen T."/>
            <person name="Hackstein J.H."/>
            <person name="Baker S.E."/>
            <person name="Grigoriev I.V."/>
            <person name="O'Malley M.A."/>
        </authorList>
    </citation>
    <scope>NUCLEOTIDE SEQUENCE [LARGE SCALE GENOMIC DNA]</scope>
    <source>
        <strain evidence="3 4">S4</strain>
    </source>
</reference>
<keyword evidence="2" id="KW-0732">Signal</keyword>
<proteinExistence type="predicted"/>
<feature type="chain" id="PRO_5012349969" description="Man1/Src1 C-terminal domain-containing protein" evidence="2">
    <location>
        <begin position="25"/>
        <end position="328"/>
    </location>
</feature>
<sequence>MYQFNIYSLLMLLVCLLMINRVNAVGYQLQCLDDDDNLLATDGCYSEAVCIYKMTYNKGCKDYPSARCVKRSFESPDPYIVGLEMVLYLTELEKLEYPEQGCTRFINQKVILVGKKLSRIIPNIGYNCHICTLLDWALSIMVMLVFLAKIFQFYETHFMKYNHNRTLKSKFENINQLLIGYQQSHHCSEIYETVLSMKNNKAPDYREFIVGFTNELYAKIVEINRNKSLGISLDTDEDYEDNIYYLMLNVFLDERSSKSSDPFILGLSLSYPYYANHIQIFLYSWQLVNNCKISPGDHKGVDVEMIRQGIYSDTDAYASTSNGVTFAE</sequence>
<protein>
    <recommendedName>
        <fullName evidence="5">Man1/Src1 C-terminal domain-containing protein</fullName>
    </recommendedName>
</protein>
<dbReference type="EMBL" id="MCFG01000231">
    <property type="protein sequence ID" value="ORX77883.1"/>
    <property type="molecule type" value="Genomic_DNA"/>
</dbReference>
<reference evidence="3 4" key="2">
    <citation type="submission" date="2016-08" db="EMBL/GenBank/DDBJ databases">
        <title>Pervasive Adenine N6-methylation of Active Genes in Fungi.</title>
        <authorList>
            <consortium name="DOE Joint Genome Institute"/>
            <person name="Mondo S.J."/>
            <person name="Dannebaum R.O."/>
            <person name="Kuo R.C."/>
            <person name="Labutti K."/>
            <person name="Haridas S."/>
            <person name="Kuo A."/>
            <person name="Salamov A."/>
            <person name="Ahrendt S.R."/>
            <person name="Lipzen A."/>
            <person name="Sullivan W."/>
            <person name="Andreopoulos W.B."/>
            <person name="Clum A."/>
            <person name="Lindquist E."/>
            <person name="Daum C."/>
            <person name="Ramamoorthy G.K."/>
            <person name="Gryganskyi A."/>
            <person name="Culley D."/>
            <person name="Magnuson J.K."/>
            <person name="James T.Y."/>
            <person name="O'Malley M.A."/>
            <person name="Stajich J.E."/>
            <person name="Spatafora J.W."/>
            <person name="Visel A."/>
            <person name="Grigoriev I.V."/>
        </authorList>
    </citation>
    <scope>NUCLEOTIDE SEQUENCE [LARGE SCALE GENOMIC DNA]</scope>
    <source>
        <strain evidence="3 4">S4</strain>
    </source>
</reference>
<keyword evidence="1" id="KW-1133">Transmembrane helix</keyword>
<dbReference type="AlphaFoldDB" id="A0A1Y1WWK0"/>